<dbReference type="Gene3D" id="1.10.1040.10">
    <property type="entry name" value="N-(1-d-carboxylethyl)-l-norvaline Dehydrogenase, domain 2"/>
    <property type="match status" value="1"/>
</dbReference>
<organism evidence="5 6">
    <name type="scientific">Saccharothrix ecbatanensis</name>
    <dbReference type="NCBI Taxonomy" id="1105145"/>
    <lineage>
        <taxon>Bacteria</taxon>
        <taxon>Bacillati</taxon>
        <taxon>Actinomycetota</taxon>
        <taxon>Actinomycetes</taxon>
        <taxon>Pseudonocardiales</taxon>
        <taxon>Pseudonocardiaceae</taxon>
        <taxon>Saccharothrix</taxon>
    </lineage>
</organism>
<dbReference type="InterPro" id="IPR036291">
    <property type="entry name" value="NAD(P)-bd_dom_sf"/>
</dbReference>
<keyword evidence="6" id="KW-1185">Reference proteome</keyword>
<dbReference type="GO" id="GO:0016491">
    <property type="term" value="F:oxidoreductase activity"/>
    <property type="evidence" value="ECO:0007669"/>
    <property type="project" value="UniProtKB-KW"/>
</dbReference>
<protein>
    <submittedName>
        <fullName evidence="5">3-hydroxyisobutyrate dehydrogenase-like beta-hydroxyacid dehydrogenase</fullName>
    </submittedName>
</protein>
<dbReference type="InterPro" id="IPR006115">
    <property type="entry name" value="6PGDH_NADP-bd"/>
</dbReference>
<comment type="caution">
    <text evidence="5">The sequence shown here is derived from an EMBL/GenBank/DDBJ whole genome shotgun (WGS) entry which is preliminary data.</text>
</comment>
<dbReference type="EMBL" id="JACHMO010000001">
    <property type="protein sequence ID" value="MBB5805778.1"/>
    <property type="molecule type" value="Genomic_DNA"/>
</dbReference>
<dbReference type="GO" id="GO:0050661">
    <property type="term" value="F:NADP binding"/>
    <property type="evidence" value="ECO:0007669"/>
    <property type="project" value="InterPro"/>
</dbReference>
<sequence length="288" mass="29967">MTVTVLGLGEMGSALAAAFLAGGQRTTVWNRTAGKADALVAEGAVRAGSVAEAVAESDLVVVNVKGNDAVRAILASAGSLDGRVVVNLTDGTSGEARDLAARVSDQGAAYVHGQIMTIAPAIGHADSVVFYGGDSAAYERHREVLSLLGGRGAYLGDDAGTPALFGLAMNDTMWGTLNGFLHAAALLSSEGVEVKRFLEHATASLSGLLGYLPSLAEEVDRGEYAVPFGALKHHLPAVADLVRESRDRGIDDEFPSYTLRLVRAVVEDGHGDDSYSRLVERFRSSPAS</sequence>
<accession>A0A7W9HPN7</accession>
<dbReference type="InterPro" id="IPR051265">
    <property type="entry name" value="HIBADH-related_NP60_sf"/>
</dbReference>
<evidence type="ECO:0000256" key="1">
    <source>
        <dbReference type="ARBA" id="ARBA00009080"/>
    </source>
</evidence>
<comment type="similarity">
    <text evidence="1">Belongs to the HIBADH-related family.</text>
</comment>
<dbReference type="PANTHER" id="PTHR43580">
    <property type="entry name" value="OXIDOREDUCTASE GLYR1-RELATED"/>
    <property type="match status" value="1"/>
</dbReference>
<gene>
    <name evidence="5" type="ORF">F4560_005546</name>
</gene>
<dbReference type="InterPro" id="IPR048666">
    <property type="entry name" value="RedAm-like_C"/>
</dbReference>
<evidence type="ECO:0000313" key="6">
    <source>
        <dbReference type="Proteomes" id="UP000552097"/>
    </source>
</evidence>
<dbReference type="Pfam" id="PF21761">
    <property type="entry name" value="RedAm-like_C"/>
    <property type="match status" value="1"/>
</dbReference>
<evidence type="ECO:0000256" key="2">
    <source>
        <dbReference type="ARBA" id="ARBA00023002"/>
    </source>
</evidence>
<dbReference type="InterPro" id="IPR013328">
    <property type="entry name" value="6PGD_dom2"/>
</dbReference>
<keyword evidence="2" id="KW-0560">Oxidoreductase</keyword>
<dbReference type="Pfam" id="PF03446">
    <property type="entry name" value="NAD_binding_2"/>
    <property type="match status" value="1"/>
</dbReference>
<dbReference type="PANTHER" id="PTHR43580:SF2">
    <property type="entry name" value="CYTOKINE-LIKE NUCLEAR FACTOR N-PAC"/>
    <property type="match status" value="1"/>
</dbReference>
<dbReference type="SUPFAM" id="SSF51735">
    <property type="entry name" value="NAD(P)-binding Rossmann-fold domains"/>
    <property type="match status" value="1"/>
</dbReference>
<feature type="domain" description="NADPH-dependent reductive aminase-like C-terminal" evidence="4">
    <location>
        <begin position="158"/>
        <end position="283"/>
    </location>
</feature>
<name>A0A7W9HPN7_9PSEU</name>
<proteinExistence type="inferred from homology"/>
<evidence type="ECO:0000259" key="3">
    <source>
        <dbReference type="Pfam" id="PF03446"/>
    </source>
</evidence>
<dbReference type="AlphaFoldDB" id="A0A7W9HPN7"/>
<dbReference type="Proteomes" id="UP000552097">
    <property type="component" value="Unassembled WGS sequence"/>
</dbReference>
<dbReference type="PIRSF" id="PIRSF000103">
    <property type="entry name" value="HIBADH"/>
    <property type="match status" value="1"/>
</dbReference>
<evidence type="ECO:0000259" key="4">
    <source>
        <dbReference type="Pfam" id="PF21761"/>
    </source>
</evidence>
<reference evidence="5 6" key="1">
    <citation type="submission" date="2020-08" db="EMBL/GenBank/DDBJ databases">
        <title>Sequencing the genomes of 1000 actinobacteria strains.</title>
        <authorList>
            <person name="Klenk H.-P."/>
        </authorList>
    </citation>
    <scope>NUCLEOTIDE SEQUENCE [LARGE SCALE GENOMIC DNA]</scope>
    <source>
        <strain evidence="5 6">DSM 45486</strain>
    </source>
</reference>
<dbReference type="Gene3D" id="3.40.50.720">
    <property type="entry name" value="NAD(P)-binding Rossmann-like Domain"/>
    <property type="match status" value="1"/>
</dbReference>
<feature type="domain" description="6-phosphogluconate dehydrogenase NADP-binding" evidence="3">
    <location>
        <begin position="3"/>
        <end position="155"/>
    </location>
</feature>
<dbReference type="InterPro" id="IPR015815">
    <property type="entry name" value="HIBADH-related"/>
</dbReference>
<evidence type="ECO:0000313" key="5">
    <source>
        <dbReference type="EMBL" id="MBB5805778.1"/>
    </source>
</evidence>